<dbReference type="Pfam" id="PF05504">
    <property type="entry name" value="Spore_GerAC"/>
    <property type="match status" value="1"/>
</dbReference>
<dbReference type="PANTHER" id="PTHR35789">
    <property type="entry name" value="SPORE GERMINATION PROTEIN B3"/>
    <property type="match status" value="1"/>
</dbReference>
<dbReference type="PROSITE" id="PS51257">
    <property type="entry name" value="PROKAR_LIPOPROTEIN"/>
    <property type="match status" value="1"/>
</dbReference>
<evidence type="ECO:0000313" key="10">
    <source>
        <dbReference type="EMBL" id="MRX56668.1"/>
    </source>
</evidence>
<evidence type="ECO:0000259" key="9">
    <source>
        <dbReference type="Pfam" id="PF25198"/>
    </source>
</evidence>
<comment type="caution">
    <text evidence="10">The sequence shown here is derived from an EMBL/GenBank/DDBJ whole genome shotgun (WGS) entry which is preliminary data.</text>
</comment>
<proteinExistence type="inferred from homology"/>
<comment type="similarity">
    <text evidence="2">Belongs to the GerABKC lipoprotein family.</text>
</comment>
<keyword evidence="7" id="KW-0449">Lipoprotein</keyword>
<keyword evidence="4" id="KW-0732">Signal</keyword>
<dbReference type="Proteomes" id="UP000441585">
    <property type="component" value="Unassembled WGS sequence"/>
</dbReference>
<dbReference type="NCBIfam" id="TIGR02887">
    <property type="entry name" value="spore_ger_x_C"/>
    <property type="match status" value="1"/>
</dbReference>
<keyword evidence="6" id="KW-0564">Palmitate</keyword>
<evidence type="ECO:0000256" key="7">
    <source>
        <dbReference type="ARBA" id="ARBA00023288"/>
    </source>
</evidence>
<keyword evidence="11" id="KW-1185">Reference proteome</keyword>
<keyword evidence="5" id="KW-0472">Membrane</keyword>
<dbReference type="AlphaFoldDB" id="A0A6I2ME94"/>
<name>A0A6I2ME94_9BACI</name>
<evidence type="ECO:0000256" key="2">
    <source>
        <dbReference type="ARBA" id="ARBA00007886"/>
    </source>
</evidence>
<reference evidence="10 11" key="1">
    <citation type="submission" date="2019-11" db="EMBL/GenBank/DDBJ databases">
        <title>Bacillus idriensis genome.</title>
        <authorList>
            <person name="Konopka E.N."/>
            <person name="Newman J.D."/>
        </authorList>
    </citation>
    <scope>NUCLEOTIDE SEQUENCE [LARGE SCALE GENOMIC DNA]</scope>
    <source>
        <strain evidence="10 11">DSM 19097</strain>
    </source>
</reference>
<dbReference type="PANTHER" id="PTHR35789:SF1">
    <property type="entry name" value="SPORE GERMINATION PROTEIN B3"/>
    <property type="match status" value="1"/>
</dbReference>
<sequence>MKKHRVIKMFYLSLVQTLILFLLAGCWSYNTIEDLNFVAGASLDSGEDGKIKSTLQLILPQSNNKGQNTGGGSQKPYINVSATGDSLEPIGWDTTLTREGIIFGAHEKVVIISEDLARYNSIRQLIDLYYRDIDIRGNTLIFIANGRADETLDLQEPNIIPAFRILEIANQQLTTKVLKPTSLINILSKMEADSSFLIQRIVSAEGDVNFDGAAVIHGKTNKLIGYFNKEELEGFNWLTGESKGGSVKAQTKEPVQYQVESMESKIEPIVKGNQILFKVKIETEGRIAENWKKSYRLFQNKDVKQLEKEIEKEIKGLVGNTIKKMQEEYEVDVGGFGNRLRIKYPKVWARMKDDWDEKFSTTPIHYSVKVVIKDYGMIGSD</sequence>
<evidence type="ECO:0000256" key="3">
    <source>
        <dbReference type="ARBA" id="ARBA00022544"/>
    </source>
</evidence>
<evidence type="ECO:0000256" key="1">
    <source>
        <dbReference type="ARBA" id="ARBA00004635"/>
    </source>
</evidence>
<gene>
    <name evidence="10" type="ORF">GJU41_22240</name>
</gene>
<feature type="domain" description="Spore germination GerAC-like C-terminal" evidence="8">
    <location>
        <begin position="211"/>
        <end position="376"/>
    </location>
</feature>
<protein>
    <submittedName>
        <fullName evidence="10">Ger(X)C family spore germination protein</fullName>
    </submittedName>
</protein>
<dbReference type="Gene3D" id="3.30.300.210">
    <property type="entry name" value="Nutrient germinant receptor protein C, domain 3"/>
    <property type="match status" value="1"/>
</dbReference>
<evidence type="ECO:0000256" key="5">
    <source>
        <dbReference type="ARBA" id="ARBA00023136"/>
    </source>
</evidence>
<comment type="subcellular location">
    <subcellularLocation>
        <location evidence="1">Membrane</location>
        <topology evidence="1">Lipid-anchor</topology>
    </subcellularLocation>
</comment>
<evidence type="ECO:0000259" key="8">
    <source>
        <dbReference type="Pfam" id="PF05504"/>
    </source>
</evidence>
<dbReference type="EMBL" id="WKKF01000015">
    <property type="protein sequence ID" value="MRX56668.1"/>
    <property type="molecule type" value="Genomic_DNA"/>
</dbReference>
<dbReference type="Gene3D" id="6.20.190.10">
    <property type="entry name" value="Nutrient germinant receptor protein C, domain 1"/>
    <property type="match status" value="1"/>
</dbReference>
<accession>A0A6I2ME94</accession>
<evidence type="ECO:0000256" key="4">
    <source>
        <dbReference type="ARBA" id="ARBA00022729"/>
    </source>
</evidence>
<dbReference type="RefSeq" id="WP_154319627.1">
    <property type="nucleotide sequence ID" value="NZ_CAJFZX010000005.1"/>
</dbReference>
<dbReference type="InterPro" id="IPR038501">
    <property type="entry name" value="Spore_GerAC_C_sf"/>
</dbReference>
<dbReference type="InterPro" id="IPR046953">
    <property type="entry name" value="Spore_GerAC-like_C"/>
</dbReference>
<dbReference type="InterPro" id="IPR057336">
    <property type="entry name" value="GerAC_N"/>
</dbReference>
<evidence type="ECO:0000256" key="6">
    <source>
        <dbReference type="ARBA" id="ARBA00023139"/>
    </source>
</evidence>
<dbReference type="Pfam" id="PF25198">
    <property type="entry name" value="Spore_GerAC_N"/>
    <property type="match status" value="1"/>
</dbReference>
<organism evidence="10 11">
    <name type="scientific">Metabacillus idriensis</name>
    <dbReference type="NCBI Taxonomy" id="324768"/>
    <lineage>
        <taxon>Bacteria</taxon>
        <taxon>Bacillati</taxon>
        <taxon>Bacillota</taxon>
        <taxon>Bacilli</taxon>
        <taxon>Bacillales</taxon>
        <taxon>Bacillaceae</taxon>
        <taxon>Metabacillus</taxon>
    </lineage>
</organism>
<evidence type="ECO:0000313" key="11">
    <source>
        <dbReference type="Proteomes" id="UP000441585"/>
    </source>
</evidence>
<feature type="domain" description="Spore germination protein N-terminal" evidence="9">
    <location>
        <begin position="29"/>
        <end position="201"/>
    </location>
</feature>
<dbReference type="GO" id="GO:0009847">
    <property type="term" value="P:spore germination"/>
    <property type="evidence" value="ECO:0007669"/>
    <property type="project" value="InterPro"/>
</dbReference>
<dbReference type="GO" id="GO:0016020">
    <property type="term" value="C:membrane"/>
    <property type="evidence" value="ECO:0007669"/>
    <property type="project" value="UniProtKB-SubCell"/>
</dbReference>
<dbReference type="InterPro" id="IPR008844">
    <property type="entry name" value="Spore_GerAC-like"/>
</dbReference>
<keyword evidence="3" id="KW-0309">Germination</keyword>